<keyword evidence="9" id="KW-0407">Ion channel</keyword>
<feature type="domain" description="EF-hand" evidence="11">
    <location>
        <begin position="320"/>
        <end position="353"/>
    </location>
</feature>
<dbReference type="GO" id="GO:0022841">
    <property type="term" value="F:potassium ion leak channel activity"/>
    <property type="evidence" value="ECO:0000318"/>
    <property type="project" value="GO_Central"/>
</dbReference>
<dbReference type="Gene3D" id="1.10.287.70">
    <property type="match status" value="2"/>
</dbReference>
<evidence type="ECO:0000313" key="12">
    <source>
        <dbReference type="EMBL" id="OAY43440.1"/>
    </source>
</evidence>
<protein>
    <recommendedName>
        <fullName evidence="11">EF-hand domain-containing protein</fullName>
    </recommendedName>
</protein>
<gene>
    <name evidence="12" type="ORF">MANES_08G070400v8</name>
</gene>
<evidence type="ECO:0000313" key="13">
    <source>
        <dbReference type="Proteomes" id="UP000091857"/>
    </source>
</evidence>
<dbReference type="SUPFAM" id="SSF81324">
    <property type="entry name" value="Voltage-gated potassium channels"/>
    <property type="match status" value="2"/>
</dbReference>
<dbReference type="GO" id="GO:0005886">
    <property type="term" value="C:plasma membrane"/>
    <property type="evidence" value="ECO:0000318"/>
    <property type="project" value="GO_Central"/>
</dbReference>
<dbReference type="PROSITE" id="PS50222">
    <property type="entry name" value="EF_HAND_2"/>
    <property type="match status" value="1"/>
</dbReference>
<dbReference type="Gramene" id="Manes.08G070400.1.v8.1">
    <property type="protein sequence ID" value="Manes.08G070400.1.v8.1.CDS"/>
    <property type="gene ID" value="Manes.08G070400.v8.1"/>
</dbReference>
<evidence type="ECO:0000256" key="5">
    <source>
        <dbReference type="ARBA" id="ARBA00022837"/>
    </source>
</evidence>
<keyword evidence="13" id="KW-1185">Reference proteome</keyword>
<dbReference type="GO" id="GO:0005509">
    <property type="term" value="F:calcium ion binding"/>
    <property type="evidence" value="ECO:0007669"/>
    <property type="project" value="InterPro"/>
</dbReference>
<comment type="caution">
    <text evidence="12">The sequence shown here is derived from an EMBL/GenBank/DDBJ whole genome shotgun (WGS) entry which is preliminary data.</text>
</comment>
<dbReference type="AlphaFoldDB" id="A0A2C9VE50"/>
<keyword evidence="8 10" id="KW-0472">Membrane</keyword>
<feature type="transmembrane region" description="Helical" evidence="10">
    <location>
        <begin position="244"/>
        <end position="264"/>
    </location>
</feature>
<name>A0A2C9VE50_MANES</name>
<evidence type="ECO:0000256" key="6">
    <source>
        <dbReference type="ARBA" id="ARBA00022989"/>
    </source>
</evidence>
<dbReference type="GO" id="GO:0071805">
    <property type="term" value="P:potassium ion transmembrane transport"/>
    <property type="evidence" value="ECO:0000318"/>
    <property type="project" value="GO_Central"/>
</dbReference>
<evidence type="ECO:0000256" key="3">
    <source>
        <dbReference type="ARBA" id="ARBA00022448"/>
    </source>
</evidence>
<feature type="transmembrane region" description="Helical" evidence="10">
    <location>
        <begin position="72"/>
        <end position="90"/>
    </location>
</feature>
<dbReference type="Gene3D" id="1.10.238.10">
    <property type="entry name" value="EF-hand"/>
    <property type="match status" value="1"/>
</dbReference>
<feature type="transmembrane region" description="Helical" evidence="10">
    <location>
        <begin position="190"/>
        <end position="211"/>
    </location>
</feature>
<dbReference type="PANTHER" id="PTHR11003">
    <property type="entry name" value="POTASSIUM CHANNEL, SUBFAMILY K"/>
    <property type="match status" value="1"/>
</dbReference>
<dbReference type="OrthoDB" id="415460at2759"/>
<dbReference type="GO" id="GO:0009705">
    <property type="term" value="C:plant-type vacuole membrane"/>
    <property type="evidence" value="ECO:0000318"/>
    <property type="project" value="GO_Central"/>
</dbReference>
<proteinExistence type="inferred from homology"/>
<keyword evidence="6 10" id="KW-1133">Transmembrane helix</keyword>
<dbReference type="PROSITE" id="PS00018">
    <property type="entry name" value="EF_HAND_1"/>
    <property type="match status" value="2"/>
</dbReference>
<dbReference type="PRINTS" id="PR01333">
    <property type="entry name" value="2POREKCHANEL"/>
</dbReference>
<reference evidence="13" key="1">
    <citation type="journal article" date="2016" name="Nat. Biotechnol.">
        <title>Sequencing wild and cultivated cassava and related species reveals extensive interspecific hybridization and genetic diversity.</title>
        <authorList>
            <person name="Bredeson J.V."/>
            <person name="Lyons J.B."/>
            <person name="Prochnik S.E."/>
            <person name="Wu G.A."/>
            <person name="Ha C.M."/>
            <person name="Edsinger-Gonzales E."/>
            <person name="Grimwood J."/>
            <person name="Schmutz J."/>
            <person name="Rabbi I.Y."/>
            <person name="Egesi C."/>
            <person name="Nauluvula P."/>
            <person name="Lebot V."/>
            <person name="Ndunguru J."/>
            <person name="Mkamilo G."/>
            <person name="Bart R.S."/>
            <person name="Setter T.L."/>
            <person name="Gleadow R.M."/>
            <person name="Kulakow P."/>
            <person name="Ferguson M.E."/>
            <person name="Rounsley S."/>
            <person name="Rokhsar D.S."/>
        </authorList>
    </citation>
    <scope>NUCLEOTIDE SEQUENCE [LARGE SCALE GENOMIC DNA]</scope>
    <source>
        <strain evidence="13">cv. AM560-2</strain>
    </source>
</reference>
<keyword evidence="5" id="KW-0106">Calcium</keyword>
<dbReference type="Proteomes" id="UP000091857">
    <property type="component" value="Chromosome 8"/>
</dbReference>
<keyword evidence="4 10" id="KW-0812">Transmembrane</keyword>
<dbReference type="PANTHER" id="PTHR11003:SF271">
    <property type="entry name" value="TWO-PORE POTASSIUM CHANNEL 1-LIKE"/>
    <property type="match status" value="1"/>
</dbReference>
<dbReference type="InterPro" id="IPR002048">
    <property type="entry name" value="EF_hand_dom"/>
</dbReference>
<dbReference type="OMA" id="KILACIY"/>
<evidence type="ECO:0000256" key="10">
    <source>
        <dbReference type="SAM" id="Phobius"/>
    </source>
</evidence>
<dbReference type="InterPro" id="IPR011992">
    <property type="entry name" value="EF-hand-dom_pair"/>
</dbReference>
<comment type="similarity">
    <text evidence="2">Belongs to the two pore domain potassium channel (TC 1.A.1.7) family.</text>
</comment>
<dbReference type="Pfam" id="PF07885">
    <property type="entry name" value="Ion_trans_2"/>
    <property type="match status" value="2"/>
</dbReference>
<dbReference type="InterPro" id="IPR003280">
    <property type="entry name" value="2pore_dom_K_chnl"/>
</dbReference>
<dbReference type="EMBL" id="CM004394">
    <property type="protein sequence ID" value="OAY43440.1"/>
    <property type="molecule type" value="Genomic_DNA"/>
</dbReference>
<evidence type="ECO:0000256" key="4">
    <source>
        <dbReference type="ARBA" id="ARBA00022692"/>
    </source>
</evidence>
<comment type="subcellular location">
    <subcellularLocation>
        <location evidence="1">Membrane</location>
        <topology evidence="1">Multi-pass membrane protein</topology>
    </subcellularLocation>
</comment>
<keyword evidence="3" id="KW-0813">Transport</keyword>
<organism evidence="12 13">
    <name type="scientific">Manihot esculenta</name>
    <name type="common">Cassava</name>
    <name type="synonym">Jatropha manihot</name>
    <dbReference type="NCBI Taxonomy" id="3983"/>
    <lineage>
        <taxon>Eukaryota</taxon>
        <taxon>Viridiplantae</taxon>
        <taxon>Streptophyta</taxon>
        <taxon>Embryophyta</taxon>
        <taxon>Tracheophyta</taxon>
        <taxon>Spermatophyta</taxon>
        <taxon>Magnoliopsida</taxon>
        <taxon>eudicotyledons</taxon>
        <taxon>Gunneridae</taxon>
        <taxon>Pentapetalae</taxon>
        <taxon>rosids</taxon>
        <taxon>fabids</taxon>
        <taxon>Malpighiales</taxon>
        <taxon>Euphorbiaceae</taxon>
        <taxon>Crotonoideae</taxon>
        <taxon>Manihoteae</taxon>
        <taxon>Manihot</taxon>
    </lineage>
</organism>
<evidence type="ECO:0000256" key="7">
    <source>
        <dbReference type="ARBA" id="ARBA00023065"/>
    </source>
</evidence>
<evidence type="ECO:0000256" key="8">
    <source>
        <dbReference type="ARBA" id="ARBA00023136"/>
    </source>
</evidence>
<evidence type="ECO:0000259" key="11">
    <source>
        <dbReference type="PROSITE" id="PS50222"/>
    </source>
</evidence>
<dbReference type="InterPro" id="IPR013099">
    <property type="entry name" value="K_chnl_dom"/>
</dbReference>
<keyword evidence="7" id="KW-0406">Ion transport</keyword>
<dbReference type="InterPro" id="IPR018247">
    <property type="entry name" value="EF_Hand_1_Ca_BS"/>
</dbReference>
<evidence type="ECO:0000256" key="2">
    <source>
        <dbReference type="ARBA" id="ARBA00010159"/>
    </source>
</evidence>
<accession>A0A2C9VE50</accession>
<evidence type="ECO:0000256" key="9">
    <source>
        <dbReference type="ARBA" id="ARBA00023303"/>
    </source>
</evidence>
<sequence>MANDDKPDQPLLSDAKDACINAHEKKSLQRKRLVQSNNGDTSDVRHQERNGIHSLKWLESFLEKQKFSFKQVLILFSVYLGVGTSGFFFTMNQIDGKKTHGFVDAMYLCVVTMTTVGYGDLVPHSVLAKLIASVYVFFGMAMVGIILSKAADYIVEKQEVLLVRAINIRGKLGSTQILKEVENHKVEYKLLSAVAILLVLIVVGTAFLCLIENFEVVDAFYCVCSTMTTLGYGDESFSTTTGRLFAVFWILSSTLCLAQFFCYLTELYTELRQKLLVKRVLTRNMTSSDLESADLDHDKVVSAAEFIVYTLKEMGKIDDNDISLVMERFKKLDIDHSGTLTESDIVQSHSSRS</sequence>
<dbReference type="SUPFAM" id="SSF47473">
    <property type="entry name" value="EF-hand"/>
    <property type="match status" value="1"/>
</dbReference>
<feature type="transmembrane region" description="Helical" evidence="10">
    <location>
        <begin position="127"/>
        <end position="147"/>
    </location>
</feature>
<evidence type="ECO:0000256" key="1">
    <source>
        <dbReference type="ARBA" id="ARBA00004141"/>
    </source>
</evidence>
<dbReference type="GO" id="GO:0015271">
    <property type="term" value="F:outward rectifier potassium channel activity"/>
    <property type="evidence" value="ECO:0000318"/>
    <property type="project" value="GO_Central"/>
</dbReference>